<evidence type="ECO:0000313" key="2">
    <source>
        <dbReference type="EMBL" id="TMS37310.1"/>
    </source>
</evidence>
<organism evidence="2 3">
    <name type="scientific">Steinernema carpocapsae</name>
    <name type="common">Entomopathogenic nematode</name>
    <dbReference type="NCBI Taxonomy" id="34508"/>
    <lineage>
        <taxon>Eukaryota</taxon>
        <taxon>Metazoa</taxon>
        <taxon>Ecdysozoa</taxon>
        <taxon>Nematoda</taxon>
        <taxon>Chromadorea</taxon>
        <taxon>Rhabditida</taxon>
        <taxon>Tylenchina</taxon>
        <taxon>Panagrolaimomorpha</taxon>
        <taxon>Strongyloidoidea</taxon>
        <taxon>Steinernematidae</taxon>
        <taxon>Steinernema</taxon>
    </lineage>
</organism>
<keyword evidence="1" id="KW-0472">Membrane</keyword>
<reference evidence="2 3" key="1">
    <citation type="journal article" date="2015" name="Genome Biol.">
        <title>Comparative genomics of Steinernema reveals deeply conserved gene regulatory networks.</title>
        <authorList>
            <person name="Dillman A.R."/>
            <person name="Macchietto M."/>
            <person name="Porter C.F."/>
            <person name="Rogers A."/>
            <person name="Williams B."/>
            <person name="Antoshechkin I."/>
            <person name="Lee M.M."/>
            <person name="Goodwin Z."/>
            <person name="Lu X."/>
            <person name="Lewis E.E."/>
            <person name="Goodrich-Blair H."/>
            <person name="Stock S.P."/>
            <person name="Adams B.J."/>
            <person name="Sternberg P.W."/>
            <person name="Mortazavi A."/>
        </authorList>
    </citation>
    <scope>NUCLEOTIDE SEQUENCE [LARGE SCALE GENOMIC DNA]</scope>
    <source>
        <strain evidence="2 3">ALL</strain>
    </source>
</reference>
<gene>
    <name evidence="2" type="ORF">L596_004267</name>
</gene>
<proteinExistence type="predicted"/>
<dbReference type="EMBL" id="AZBU02000001">
    <property type="protein sequence ID" value="TMS37310.1"/>
    <property type="molecule type" value="Genomic_DNA"/>
</dbReference>
<dbReference type="AlphaFoldDB" id="A0A4U8UV73"/>
<comment type="caution">
    <text evidence="2">The sequence shown here is derived from an EMBL/GenBank/DDBJ whole genome shotgun (WGS) entry which is preliminary data.</text>
</comment>
<feature type="transmembrane region" description="Helical" evidence="1">
    <location>
        <begin position="20"/>
        <end position="38"/>
    </location>
</feature>
<name>A0A4U8UV73_STECR</name>
<dbReference type="Proteomes" id="UP000298663">
    <property type="component" value="Unassembled WGS sequence"/>
</dbReference>
<keyword evidence="3" id="KW-1185">Reference proteome</keyword>
<protein>
    <submittedName>
        <fullName evidence="2">Uncharacterized protein</fullName>
    </submittedName>
</protein>
<keyword evidence="1" id="KW-1133">Transmembrane helix</keyword>
<evidence type="ECO:0000256" key="1">
    <source>
        <dbReference type="SAM" id="Phobius"/>
    </source>
</evidence>
<evidence type="ECO:0000313" key="3">
    <source>
        <dbReference type="Proteomes" id="UP000298663"/>
    </source>
</evidence>
<keyword evidence="1" id="KW-0812">Transmembrane</keyword>
<accession>A0A4U8UV73</accession>
<sequence length="66" mass="8065">MSSTKYFNKQTRAKFECKFMYLYFLIMSPWFHTFHARSDCVDKIRISRQSGILRHLEEKHFKKSGK</sequence>
<reference evidence="2 3" key="2">
    <citation type="journal article" date="2019" name="G3 (Bethesda)">
        <title>Hybrid Assembly of the Genome of the Entomopathogenic Nematode Steinernema carpocapsae Identifies the X-Chromosome.</title>
        <authorList>
            <person name="Serra L."/>
            <person name="Macchietto M."/>
            <person name="Macias-Munoz A."/>
            <person name="McGill C.J."/>
            <person name="Rodriguez I.M."/>
            <person name="Rodriguez B."/>
            <person name="Murad R."/>
            <person name="Mortazavi A."/>
        </authorList>
    </citation>
    <scope>NUCLEOTIDE SEQUENCE [LARGE SCALE GENOMIC DNA]</scope>
    <source>
        <strain evidence="2 3">ALL</strain>
    </source>
</reference>